<dbReference type="EMBL" id="JANBQB010000676">
    <property type="protein sequence ID" value="KAJ1974285.1"/>
    <property type="molecule type" value="Genomic_DNA"/>
</dbReference>
<evidence type="ECO:0000313" key="2">
    <source>
        <dbReference type="Proteomes" id="UP001151582"/>
    </source>
</evidence>
<dbReference type="Proteomes" id="UP001151582">
    <property type="component" value="Unassembled WGS sequence"/>
</dbReference>
<protein>
    <submittedName>
        <fullName evidence="1">Uncharacterized protein</fullName>
    </submittedName>
</protein>
<sequence>MAVGFLNISTQYATLADMMAECESEPRCLLQLMANNPKRVSQTAQDQLLDYMVDHPESLLAVARCELNWVFASSTDKDQGHALMPSKLPKRLRAQVFPLATLALQHRFDKFVLALLPMYTALCFLNPAQPEITKNIEGYTGPAMLSDGDILELAHYVQYEVAMVYLSRHSTAYFDAFIGNTNTYVTSPKALYVTLILGLEWLSENFQPKIAKAQSVWFNQWADLVQCANVLGYAKAASLMSPQGSNPDQGLVYDRRMCSNYTGLWALAKTTAKSMPLRPFHMTPSDFSRYVER</sequence>
<keyword evidence="2" id="KW-1185">Reference proteome</keyword>
<gene>
    <name evidence="1" type="ORF">H4R34_004775</name>
</gene>
<accession>A0A9W8B4W9</accession>
<evidence type="ECO:0000313" key="1">
    <source>
        <dbReference type="EMBL" id="KAJ1974285.1"/>
    </source>
</evidence>
<organism evidence="1 2">
    <name type="scientific">Dimargaris verticillata</name>
    <dbReference type="NCBI Taxonomy" id="2761393"/>
    <lineage>
        <taxon>Eukaryota</taxon>
        <taxon>Fungi</taxon>
        <taxon>Fungi incertae sedis</taxon>
        <taxon>Zoopagomycota</taxon>
        <taxon>Kickxellomycotina</taxon>
        <taxon>Dimargaritomycetes</taxon>
        <taxon>Dimargaritales</taxon>
        <taxon>Dimargaritaceae</taxon>
        <taxon>Dimargaris</taxon>
    </lineage>
</organism>
<reference evidence="1" key="1">
    <citation type="submission" date="2022-07" db="EMBL/GenBank/DDBJ databases">
        <title>Phylogenomic reconstructions and comparative analyses of Kickxellomycotina fungi.</title>
        <authorList>
            <person name="Reynolds N.K."/>
            <person name="Stajich J.E."/>
            <person name="Barry K."/>
            <person name="Grigoriev I.V."/>
            <person name="Crous P."/>
            <person name="Smith M.E."/>
        </authorList>
    </citation>
    <scope>NUCLEOTIDE SEQUENCE</scope>
    <source>
        <strain evidence="1">RSA 567</strain>
    </source>
</reference>
<dbReference type="OrthoDB" id="10364142at2759"/>
<name>A0A9W8B4W9_9FUNG</name>
<dbReference type="AlphaFoldDB" id="A0A9W8B4W9"/>
<proteinExistence type="predicted"/>
<comment type="caution">
    <text evidence="1">The sequence shown here is derived from an EMBL/GenBank/DDBJ whole genome shotgun (WGS) entry which is preliminary data.</text>
</comment>